<evidence type="ECO:0000313" key="7">
    <source>
        <dbReference type="EMBL" id="KAF0254461.1"/>
    </source>
</evidence>
<sequence>MKTTSVSEVIDAAPFNRTHLLILLWGCFIMLFDGYDMVIYGSVVPRLMQEWQLSAIEAGTLGSCALFGMLFGGTLLAPLADRFGRRKLIILTTLLASLAAFMTGHAETPLELGACRLVTGLALGALVPSAVNLISEFAPQGRRSTMITVMSSFYSVGAVLSALLAIAVIPQWGWQAVFYVAVLPVLAVPFMLRYLPESAAFLELKGRRAELERLLAKVDPAFRPGTELHLAGSDQPVDKARLAQLFGPGQALATLLLWVAFAMCMLMSYGLNTWLPKLMAQGGYPLGSSLAFLVTLNIGATVGALFGGWLADRLGVQRTLALFFVLAALSLAALGLNPGPLLLNLLLLVAGATTIGTLAVIHAYASIAYPAHIRSTGVGWAAGIGRLGAIAGPMLGGSLLSMQLPIQQNFLAFALPGVIGALAIAFIQVRAPQQASEPEAANKPTC</sequence>
<evidence type="ECO:0000256" key="2">
    <source>
        <dbReference type="ARBA" id="ARBA00022692"/>
    </source>
</evidence>
<keyword evidence="4 5" id="KW-0472">Membrane</keyword>
<evidence type="ECO:0000256" key="5">
    <source>
        <dbReference type="SAM" id="Phobius"/>
    </source>
</evidence>
<dbReference type="PROSITE" id="PS00216">
    <property type="entry name" value="SUGAR_TRANSPORT_1"/>
    <property type="match status" value="1"/>
</dbReference>
<reference evidence="8 9" key="3">
    <citation type="submission" date="2020-04" db="EMBL/GenBank/DDBJ databases">
        <title>Complete genome sequence of Pseudomonas putida strain JQ581.</title>
        <authorList>
            <person name="Mu Y."/>
        </authorList>
    </citation>
    <scope>NUCLEOTIDE SEQUENCE [LARGE SCALE GENOMIC DNA]</scope>
    <source>
        <strain evidence="8 9">JQ581</strain>
    </source>
</reference>
<evidence type="ECO:0000259" key="6">
    <source>
        <dbReference type="PROSITE" id="PS50850"/>
    </source>
</evidence>
<feature type="transmembrane region" description="Helical" evidence="5">
    <location>
        <begin position="176"/>
        <end position="195"/>
    </location>
</feature>
<comment type="subcellular location">
    <subcellularLocation>
        <location evidence="1">Membrane</location>
        <topology evidence="1">Multi-pass membrane protein</topology>
    </subcellularLocation>
</comment>
<dbReference type="Pfam" id="PF07690">
    <property type="entry name" value="MFS_1"/>
    <property type="match status" value="1"/>
</dbReference>
<protein>
    <submittedName>
        <fullName evidence="7 8">MFS transporter</fullName>
    </submittedName>
</protein>
<proteinExistence type="predicted"/>
<reference evidence="7 10" key="2">
    <citation type="submission" date="2019-12" db="EMBL/GenBank/DDBJ databases">
        <authorList>
            <person name="Woiski C."/>
        </authorList>
    </citation>
    <scope>NUCLEOTIDE SEQUENCE [LARGE SCALE GENOMIC DNA]</scope>
    <source>
        <strain evidence="7 10">BOE100</strain>
    </source>
</reference>
<evidence type="ECO:0000256" key="4">
    <source>
        <dbReference type="ARBA" id="ARBA00023136"/>
    </source>
</evidence>
<reference evidence="8 9" key="1">
    <citation type="submission" date="2016-04" db="EMBL/GenBank/DDBJ databases">
        <authorList>
            <person name="Qiu J."/>
        </authorList>
    </citation>
    <scope>NUCLEOTIDE SEQUENCE [LARGE SCALE GENOMIC DNA]</scope>
    <source>
        <strain evidence="8 9">JQ581</strain>
    </source>
</reference>
<dbReference type="OrthoDB" id="7066727at2"/>
<dbReference type="InterPro" id="IPR011701">
    <property type="entry name" value="MFS"/>
</dbReference>
<feature type="transmembrane region" description="Helical" evidence="5">
    <location>
        <begin position="147"/>
        <end position="170"/>
    </location>
</feature>
<feature type="domain" description="Major facilitator superfamily (MFS) profile" evidence="6">
    <location>
        <begin position="22"/>
        <end position="432"/>
    </location>
</feature>
<dbReference type="CDD" id="cd17365">
    <property type="entry name" value="MFS_PcaK_like"/>
    <property type="match status" value="1"/>
</dbReference>
<feature type="transmembrane region" description="Helical" evidence="5">
    <location>
        <begin position="20"/>
        <end position="43"/>
    </location>
</feature>
<dbReference type="Proteomes" id="UP000076857">
    <property type="component" value="Chromosome"/>
</dbReference>
<dbReference type="AlphaFoldDB" id="A0A7H5R5Y1"/>
<dbReference type="InterPro" id="IPR005829">
    <property type="entry name" value="Sugar_transporter_CS"/>
</dbReference>
<feature type="transmembrane region" description="Helical" evidence="5">
    <location>
        <begin position="406"/>
        <end position="427"/>
    </location>
</feature>
<dbReference type="GO" id="GO:0046943">
    <property type="term" value="F:carboxylic acid transmembrane transporter activity"/>
    <property type="evidence" value="ECO:0007669"/>
    <property type="project" value="TreeGrafter"/>
</dbReference>
<name>A0A7H5R5Y1_PSEPU</name>
<evidence type="ECO:0000256" key="3">
    <source>
        <dbReference type="ARBA" id="ARBA00022989"/>
    </source>
</evidence>
<gene>
    <name evidence="8" type="ORF">A3L25_018050</name>
    <name evidence="7" type="ORF">GN299_13490</name>
</gene>
<keyword evidence="2 5" id="KW-0812">Transmembrane</keyword>
<evidence type="ECO:0000256" key="1">
    <source>
        <dbReference type="ARBA" id="ARBA00004141"/>
    </source>
</evidence>
<feature type="transmembrane region" description="Helical" evidence="5">
    <location>
        <begin position="88"/>
        <end position="105"/>
    </location>
</feature>
<dbReference type="RefSeq" id="WP_063426618.1">
    <property type="nucleotide sequence ID" value="NZ_CP050951.1"/>
</dbReference>
<dbReference type="Gene3D" id="1.20.1250.20">
    <property type="entry name" value="MFS general substrate transporter like domains"/>
    <property type="match status" value="1"/>
</dbReference>
<dbReference type="SUPFAM" id="SSF103473">
    <property type="entry name" value="MFS general substrate transporter"/>
    <property type="match status" value="1"/>
</dbReference>
<evidence type="ECO:0000313" key="10">
    <source>
        <dbReference type="Proteomes" id="UP000442695"/>
    </source>
</evidence>
<evidence type="ECO:0000313" key="8">
    <source>
        <dbReference type="EMBL" id="QJQ11243.1"/>
    </source>
</evidence>
<dbReference type="EMBL" id="CP050951">
    <property type="protein sequence ID" value="QJQ11243.1"/>
    <property type="molecule type" value="Genomic_DNA"/>
</dbReference>
<dbReference type="PROSITE" id="PS00217">
    <property type="entry name" value="SUGAR_TRANSPORT_2"/>
    <property type="match status" value="1"/>
</dbReference>
<dbReference type="PANTHER" id="PTHR23508:SF10">
    <property type="entry name" value="CARBOXYLIC ACID TRANSPORTER PROTEIN HOMOLOG"/>
    <property type="match status" value="1"/>
</dbReference>
<organism evidence="7 10">
    <name type="scientific">Pseudomonas putida</name>
    <name type="common">Arthrobacter siderocapsulatus</name>
    <dbReference type="NCBI Taxonomy" id="303"/>
    <lineage>
        <taxon>Bacteria</taxon>
        <taxon>Pseudomonadati</taxon>
        <taxon>Pseudomonadota</taxon>
        <taxon>Gammaproteobacteria</taxon>
        <taxon>Pseudomonadales</taxon>
        <taxon>Pseudomonadaceae</taxon>
        <taxon>Pseudomonas</taxon>
    </lineage>
</organism>
<dbReference type="PANTHER" id="PTHR23508">
    <property type="entry name" value="CARBOXYLIC ACID TRANSPORTER PROTEIN HOMOLOG"/>
    <property type="match status" value="1"/>
</dbReference>
<dbReference type="InterPro" id="IPR020846">
    <property type="entry name" value="MFS_dom"/>
</dbReference>
<feature type="transmembrane region" description="Helical" evidence="5">
    <location>
        <begin position="342"/>
        <end position="365"/>
    </location>
</feature>
<evidence type="ECO:0000313" key="9">
    <source>
        <dbReference type="Proteomes" id="UP000076857"/>
    </source>
</evidence>
<keyword evidence="3 5" id="KW-1133">Transmembrane helix</keyword>
<feature type="transmembrane region" description="Helical" evidence="5">
    <location>
        <begin position="318"/>
        <end position="336"/>
    </location>
</feature>
<feature type="transmembrane region" description="Helical" evidence="5">
    <location>
        <begin position="290"/>
        <end position="311"/>
    </location>
</feature>
<dbReference type="GO" id="GO:0005886">
    <property type="term" value="C:plasma membrane"/>
    <property type="evidence" value="ECO:0007669"/>
    <property type="project" value="TreeGrafter"/>
</dbReference>
<dbReference type="EMBL" id="WOWR01000014">
    <property type="protein sequence ID" value="KAF0254461.1"/>
    <property type="molecule type" value="Genomic_DNA"/>
</dbReference>
<feature type="transmembrane region" description="Helical" evidence="5">
    <location>
        <begin position="251"/>
        <end position="270"/>
    </location>
</feature>
<dbReference type="InterPro" id="IPR036259">
    <property type="entry name" value="MFS_trans_sf"/>
</dbReference>
<accession>A0A7H5R5Y1</accession>
<feature type="transmembrane region" description="Helical" evidence="5">
    <location>
        <begin position="377"/>
        <end position="400"/>
    </location>
</feature>
<feature type="transmembrane region" description="Helical" evidence="5">
    <location>
        <begin position="117"/>
        <end position="135"/>
    </location>
</feature>
<dbReference type="PROSITE" id="PS50850">
    <property type="entry name" value="MFS"/>
    <property type="match status" value="1"/>
</dbReference>
<dbReference type="Proteomes" id="UP000442695">
    <property type="component" value="Unassembled WGS sequence"/>
</dbReference>
<feature type="transmembrane region" description="Helical" evidence="5">
    <location>
        <begin position="55"/>
        <end position="76"/>
    </location>
</feature>